<proteinExistence type="predicted"/>
<dbReference type="PANTHER" id="PTHR43847:SF1">
    <property type="entry name" value="BLL3993 PROTEIN"/>
    <property type="match status" value="1"/>
</dbReference>
<evidence type="ECO:0000256" key="2">
    <source>
        <dbReference type="ARBA" id="ARBA00022692"/>
    </source>
</evidence>
<dbReference type="RefSeq" id="WP_101522744.1">
    <property type="nucleotide sequence ID" value="NZ_PKLZ01000016.1"/>
</dbReference>
<keyword evidence="3 5" id="KW-1133">Transmembrane helix</keyword>
<name>A0A2N5XYD6_9GAMM</name>
<evidence type="ECO:0000256" key="1">
    <source>
        <dbReference type="ARBA" id="ARBA00004127"/>
    </source>
</evidence>
<accession>A0A2N5XYD6</accession>
<organism evidence="6 7">
    <name type="scientific">Kineobactrum sediminis</name>
    <dbReference type="NCBI Taxonomy" id="1905677"/>
    <lineage>
        <taxon>Bacteria</taxon>
        <taxon>Pseudomonadati</taxon>
        <taxon>Pseudomonadota</taxon>
        <taxon>Gammaproteobacteria</taxon>
        <taxon>Cellvibrionales</taxon>
        <taxon>Halieaceae</taxon>
        <taxon>Kineobactrum</taxon>
    </lineage>
</organism>
<dbReference type="InterPro" id="IPR007318">
    <property type="entry name" value="Phopholipid_MeTrfase"/>
</dbReference>
<feature type="transmembrane region" description="Helical" evidence="5">
    <location>
        <begin position="6"/>
        <end position="26"/>
    </location>
</feature>
<dbReference type="Pfam" id="PF04191">
    <property type="entry name" value="PEMT"/>
    <property type="match status" value="1"/>
</dbReference>
<dbReference type="EMBL" id="PKLZ01000016">
    <property type="protein sequence ID" value="PLW81153.1"/>
    <property type="molecule type" value="Genomic_DNA"/>
</dbReference>
<evidence type="ECO:0000313" key="6">
    <source>
        <dbReference type="EMBL" id="PLW81153.1"/>
    </source>
</evidence>
<dbReference type="Proteomes" id="UP000234845">
    <property type="component" value="Unassembled WGS sequence"/>
</dbReference>
<dbReference type="AlphaFoldDB" id="A0A2N5XYD6"/>
<reference evidence="7" key="1">
    <citation type="submission" date="2017-11" db="EMBL/GenBank/DDBJ databases">
        <title>The draft genome sequence of Chromatocurvus sp. F02.</title>
        <authorList>
            <person name="Du Z.-J."/>
            <person name="Chang Y.-Q."/>
        </authorList>
    </citation>
    <scope>NUCLEOTIDE SEQUENCE [LARGE SCALE GENOMIC DNA]</scope>
    <source>
        <strain evidence="7">F02</strain>
    </source>
</reference>
<keyword evidence="6" id="KW-0489">Methyltransferase</keyword>
<keyword evidence="6" id="KW-0808">Transferase</keyword>
<dbReference type="GO" id="GO:0008168">
    <property type="term" value="F:methyltransferase activity"/>
    <property type="evidence" value="ECO:0007669"/>
    <property type="project" value="UniProtKB-KW"/>
</dbReference>
<evidence type="ECO:0000256" key="3">
    <source>
        <dbReference type="ARBA" id="ARBA00022989"/>
    </source>
</evidence>
<sequence>MVKRVIYPPMWLVFGVVAIFAFNEFYPGPRYTSLTSQLLGGVLLVFGLAMLVFAGGKFRRAGNDMVPFRNVSTLVTTGVYGFTRNPMYLGMVAILLGIAVTVGALTALIVVPLFMLVIQWRYIYPEEELLQRQFPEEFSAYRRQVRRWL</sequence>
<dbReference type="GO" id="GO:0032259">
    <property type="term" value="P:methylation"/>
    <property type="evidence" value="ECO:0007669"/>
    <property type="project" value="UniProtKB-KW"/>
</dbReference>
<evidence type="ECO:0000256" key="4">
    <source>
        <dbReference type="ARBA" id="ARBA00023136"/>
    </source>
</evidence>
<feature type="transmembrane region" description="Helical" evidence="5">
    <location>
        <begin position="88"/>
        <end position="118"/>
    </location>
</feature>
<evidence type="ECO:0000313" key="7">
    <source>
        <dbReference type="Proteomes" id="UP000234845"/>
    </source>
</evidence>
<dbReference type="OrthoDB" id="9811969at2"/>
<keyword evidence="2 5" id="KW-0812">Transmembrane</keyword>
<gene>
    <name evidence="6" type="ORF">CWI75_17090</name>
</gene>
<comment type="subcellular location">
    <subcellularLocation>
        <location evidence="1">Endomembrane system</location>
        <topology evidence="1">Multi-pass membrane protein</topology>
    </subcellularLocation>
</comment>
<comment type="caution">
    <text evidence="6">The sequence shown here is derived from an EMBL/GenBank/DDBJ whole genome shotgun (WGS) entry which is preliminary data.</text>
</comment>
<keyword evidence="7" id="KW-1185">Reference proteome</keyword>
<dbReference type="InterPro" id="IPR052527">
    <property type="entry name" value="Metal_cation-efflux_comp"/>
</dbReference>
<feature type="transmembrane region" description="Helical" evidence="5">
    <location>
        <begin position="38"/>
        <end position="56"/>
    </location>
</feature>
<evidence type="ECO:0000256" key="5">
    <source>
        <dbReference type="SAM" id="Phobius"/>
    </source>
</evidence>
<dbReference type="GO" id="GO:0012505">
    <property type="term" value="C:endomembrane system"/>
    <property type="evidence" value="ECO:0007669"/>
    <property type="project" value="UniProtKB-SubCell"/>
</dbReference>
<dbReference type="Gene3D" id="1.20.120.1630">
    <property type="match status" value="1"/>
</dbReference>
<dbReference type="PANTHER" id="PTHR43847">
    <property type="entry name" value="BLL3993 PROTEIN"/>
    <property type="match status" value="1"/>
</dbReference>
<protein>
    <submittedName>
        <fullName evidence="6">Protein-S-isoprenylcysteine methyltransferase</fullName>
    </submittedName>
</protein>
<keyword evidence="4 5" id="KW-0472">Membrane</keyword>